<dbReference type="Gene3D" id="3.40.190.10">
    <property type="entry name" value="Periplasmic binding protein-like II"/>
    <property type="match status" value="1"/>
</dbReference>
<dbReference type="Proteomes" id="UP000309550">
    <property type="component" value="Unassembled WGS sequence"/>
</dbReference>
<proteinExistence type="predicted"/>
<dbReference type="RefSeq" id="WP_138662955.1">
    <property type="nucleotide sequence ID" value="NZ_VANS01000003.1"/>
</dbReference>
<reference evidence="1 2" key="1">
    <citation type="submission" date="2019-05" db="EMBL/GenBank/DDBJ databases">
        <title>Sulfitobacter sabulilitoris sp. nov., isolated from a marine sand.</title>
        <authorList>
            <person name="Yoon J.-H."/>
        </authorList>
    </citation>
    <scope>NUCLEOTIDE SEQUENCE [LARGE SCALE GENOMIC DNA]</scope>
    <source>
        <strain evidence="1 2">HSMS-29</strain>
    </source>
</reference>
<organism evidence="1 2">
    <name type="scientific">Sulfitobacter sabulilitoris</name>
    <dbReference type="NCBI Taxonomy" id="2562655"/>
    <lineage>
        <taxon>Bacteria</taxon>
        <taxon>Pseudomonadati</taxon>
        <taxon>Pseudomonadota</taxon>
        <taxon>Alphaproteobacteria</taxon>
        <taxon>Rhodobacterales</taxon>
        <taxon>Roseobacteraceae</taxon>
        <taxon>Sulfitobacter</taxon>
    </lineage>
</organism>
<dbReference type="EMBL" id="VANS01000003">
    <property type="protein sequence ID" value="TMM51885.1"/>
    <property type="molecule type" value="Genomic_DNA"/>
</dbReference>
<keyword evidence="2" id="KW-1185">Reference proteome</keyword>
<evidence type="ECO:0000313" key="2">
    <source>
        <dbReference type="Proteomes" id="UP000309550"/>
    </source>
</evidence>
<name>A0A5S3PIS3_9RHOB</name>
<sequence length="93" mass="10229">MQIDPQQLAILTVILRGLRCIATASPGFTARWFAGAITARTLGEAPMMALTAKDRLQNRRAQDLTGRGWPRRSTCCARPTLLSMRHLPAWPGA</sequence>
<protein>
    <submittedName>
        <fullName evidence="1">Uncharacterized protein</fullName>
    </submittedName>
</protein>
<dbReference type="AlphaFoldDB" id="A0A5S3PIS3"/>
<evidence type="ECO:0000313" key="1">
    <source>
        <dbReference type="EMBL" id="TMM51885.1"/>
    </source>
</evidence>
<dbReference type="OrthoDB" id="3252676at2"/>
<gene>
    <name evidence="1" type="ORF">FDT80_14205</name>
</gene>
<accession>A0A5S3PIS3</accession>
<comment type="caution">
    <text evidence="1">The sequence shown here is derived from an EMBL/GenBank/DDBJ whole genome shotgun (WGS) entry which is preliminary data.</text>
</comment>